<evidence type="ECO:0000256" key="2">
    <source>
        <dbReference type="SAM" id="SignalP"/>
    </source>
</evidence>
<evidence type="ECO:0008006" key="5">
    <source>
        <dbReference type="Google" id="ProtNLM"/>
    </source>
</evidence>
<comment type="caution">
    <text evidence="3">The sequence shown here is derived from an EMBL/GenBank/DDBJ whole genome shotgun (WGS) entry which is preliminary data.</text>
</comment>
<protein>
    <recommendedName>
        <fullName evidence="5">DUF2599 domain-containing protein</fullName>
    </recommendedName>
</protein>
<dbReference type="EMBL" id="JACHDB010000001">
    <property type="protein sequence ID" value="MBB5430645.1"/>
    <property type="molecule type" value="Genomic_DNA"/>
</dbReference>
<feature type="region of interest" description="Disordered" evidence="1">
    <location>
        <begin position="56"/>
        <end position="89"/>
    </location>
</feature>
<proteinExistence type="predicted"/>
<keyword evidence="4" id="KW-1185">Reference proteome</keyword>
<dbReference type="Proteomes" id="UP000572635">
    <property type="component" value="Unassembled WGS sequence"/>
</dbReference>
<evidence type="ECO:0000313" key="3">
    <source>
        <dbReference type="EMBL" id="MBB5430645.1"/>
    </source>
</evidence>
<organism evidence="3 4">
    <name type="scientific">Nocardiopsis composta</name>
    <dbReference type="NCBI Taxonomy" id="157465"/>
    <lineage>
        <taxon>Bacteria</taxon>
        <taxon>Bacillati</taxon>
        <taxon>Actinomycetota</taxon>
        <taxon>Actinomycetes</taxon>
        <taxon>Streptosporangiales</taxon>
        <taxon>Nocardiopsidaceae</taxon>
        <taxon>Nocardiopsis</taxon>
    </lineage>
</organism>
<gene>
    <name evidence="3" type="ORF">HDA36_000729</name>
</gene>
<sequence length="337" mass="36114">MRNRRFLINSGSAVAASVLLASLLAAPASAETPLLRTDAGKALEAAAPEVLENLHPGVETSREGLTAATENGRSTLPASPDAPVTLDGHGGRSVSVRLPFAEQTASARILGGGAVFDHGNGAQTVPLLKDDGSVQVTTVLADASAPTEYEYEFSDPGLDRISQDEDGVLTLLDSDGGYLGGVGAAWAKDAEGRDVPTRYEVDGTTVTQVVEHTAEGIVHPVVADPWLGIDLFSETWYDEYDGQLKVSAQKSTWGQFHHAPGAGWGIFLGPGWNELVEKRPRVTEKPTLRQQYNCHVAGGYFQIAGSWDLEKARPNRTAHWSYGVAVHRCNWNTPDRY</sequence>
<keyword evidence="2" id="KW-0732">Signal</keyword>
<evidence type="ECO:0000256" key="1">
    <source>
        <dbReference type="SAM" id="MobiDB-lite"/>
    </source>
</evidence>
<reference evidence="3 4" key="1">
    <citation type="submission" date="2020-08" db="EMBL/GenBank/DDBJ databases">
        <title>Sequencing the genomes of 1000 actinobacteria strains.</title>
        <authorList>
            <person name="Klenk H.-P."/>
        </authorList>
    </citation>
    <scope>NUCLEOTIDE SEQUENCE [LARGE SCALE GENOMIC DNA]</scope>
    <source>
        <strain evidence="3 4">DSM 44551</strain>
    </source>
</reference>
<accession>A0A7W8VC67</accession>
<evidence type="ECO:0000313" key="4">
    <source>
        <dbReference type="Proteomes" id="UP000572635"/>
    </source>
</evidence>
<dbReference type="PROSITE" id="PS51318">
    <property type="entry name" value="TAT"/>
    <property type="match status" value="1"/>
</dbReference>
<dbReference type="RefSeq" id="WP_184388671.1">
    <property type="nucleotide sequence ID" value="NZ_BAAAJD010000162.1"/>
</dbReference>
<dbReference type="AlphaFoldDB" id="A0A7W8VC67"/>
<feature type="compositionally biased region" description="Polar residues" evidence="1">
    <location>
        <begin position="68"/>
        <end position="77"/>
    </location>
</feature>
<feature type="signal peptide" evidence="2">
    <location>
        <begin position="1"/>
        <end position="30"/>
    </location>
</feature>
<dbReference type="InterPro" id="IPR006311">
    <property type="entry name" value="TAT_signal"/>
</dbReference>
<name>A0A7W8VC67_9ACTN</name>
<feature type="chain" id="PRO_5030561024" description="DUF2599 domain-containing protein" evidence="2">
    <location>
        <begin position="31"/>
        <end position="337"/>
    </location>
</feature>